<evidence type="ECO:0000256" key="7">
    <source>
        <dbReference type="ARBA" id="ARBA00022729"/>
    </source>
</evidence>
<keyword evidence="11" id="KW-0675">Receptor</keyword>
<dbReference type="InterPro" id="IPR011645">
    <property type="entry name" value="HNOB_dom_associated"/>
</dbReference>
<keyword evidence="14" id="KW-0141">cGMP biosynthesis</keyword>
<evidence type="ECO:0000256" key="14">
    <source>
        <dbReference type="ARBA" id="ARBA00023293"/>
    </source>
</evidence>
<dbReference type="EMBL" id="BTSY01000002">
    <property type="protein sequence ID" value="GMT14874.1"/>
    <property type="molecule type" value="Genomic_DNA"/>
</dbReference>
<dbReference type="GO" id="GO:0001653">
    <property type="term" value="F:peptide receptor activity"/>
    <property type="evidence" value="ECO:0007669"/>
    <property type="project" value="TreeGrafter"/>
</dbReference>
<organism evidence="17 18">
    <name type="scientific">Pristionchus fissidentatus</name>
    <dbReference type="NCBI Taxonomy" id="1538716"/>
    <lineage>
        <taxon>Eukaryota</taxon>
        <taxon>Metazoa</taxon>
        <taxon>Ecdysozoa</taxon>
        <taxon>Nematoda</taxon>
        <taxon>Chromadorea</taxon>
        <taxon>Rhabditida</taxon>
        <taxon>Rhabditina</taxon>
        <taxon>Diplogasteromorpha</taxon>
        <taxon>Diplogasteroidea</taxon>
        <taxon>Neodiplogasteridae</taxon>
        <taxon>Pristionchus</taxon>
    </lineage>
</organism>
<keyword evidence="12" id="KW-0325">Glycoprotein</keyword>
<evidence type="ECO:0000256" key="11">
    <source>
        <dbReference type="ARBA" id="ARBA00023170"/>
    </source>
</evidence>
<feature type="non-terminal residue" evidence="17">
    <location>
        <position position="314"/>
    </location>
</feature>
<keyword evidence="9" id="KW-1133">Transmembrane helix</keyword>
<evidence type="ECO:0000313" key="18">
    <source>
        <dbReference type="Proteomes" id="UP001432322"/>
    </source>
</evidence>
<dbReference type="Gene3D" id="3.30.70.1230">
    <property type="entry name" value="Nucleotide cyclase"/>
    <property type="match status" value="1"/>
</dbReference>
<evidence type="ECO:0000256" key="4">
    <source>
        <dbReference type="ARBA" id="ARBA00012202"/>
    </source>
</evidence>
<evidence type="ECO:0000256" key="13">
    <source>
        <dbReference type="ARBA" id="ARBA00023239"/>
    </source>
</evidence>
<reference evidence="17" key="1">
    <citation type="submission" date="2023-10" db="EMBL/GenBank/DDBJ databases">
        <title>Genome assembly of Pristionchus species.</title>
        <authorList>
            <person name="Yoshida K."/>
            <person name="Sommer R.J."/>
        </authorList>
    </citation>
    <scope>NUCLEOTIDE SEQUENCE</scope>
    <source>
        <strain evidence="17">RS5133</strain>
    </source>
</reference>
<comment type="similarity">
    <text evidence="15">Belongs to the adenylyl cyclase class-4/guanylyl cyclase family.</text>
</comment>
<dbReference type="PROSITE" id="PS00452">
    <property type="entry name" value="GUANYLATE_CYCLASE_1"/>
    <property type="match status" value="1"/>
</dbReference>
<keyword evidence="7" id="KW-0732">Signal</keyword>
<keyword evidence="5" id="KW-1003">Cell membrane</keyword>
<feature type="domain" description="Guanylate cyclase" evidence="16">
    <location>
        <begin position="107"/>
        <end position="237"/>
    </location>
</feature>
<dbReference type="InterPro" id="IPR050401">
    <property type="entry name" value="Cyclic_nucleotide_synthase"/>
</dbReference>
<dbReference type="GO" id="GO:0000166">
    <property type="term" value="F:nucleotide binding"/>
    <property type="evidence" value="ECO:0007669"/>
    <property type="project" value="UniProtKB-KW"/>
</dbReference>
<dbReference type="GO" id="GO:0005886">
    <property type="term" value="C:plasma membrane"/>
    <property type="evidence" value="ECO:0007669"/>
    <property type="project" value="UniProtKB-SubCell"/>
</dbReference>
<dbReference type="GO" id="GO:0004016">
    <property type="term" value="F:adenylate cyclase activity"/>
    <property type="evidence" value="ECO:0007669"/>
    <property type="project" value="TreeGrafter"/>
</dbReference>
<evidence type="ECO:0000256" key="10">
    <source>
        <dbReference type="ARBA" id="ARBA00023136"/>
    </source>
</evidence>
<keyword evidence="6" id="KW-0812">Transmembrane</keyword>
<dbReference type="SMART" id="SM00044">
    <property type="entry name" value="CYCc"/>
    <property type="match status" value="1"/>
</dbReference>
<comment type="subcellular location">
    <subcellularLocation>
        <location evidence="2">Cell membrane</location>
    </subcellularLocation>
    <subcellularLocation>
        <location evidence="3">Membrane</location>
        <topology evidence="3">Single-pass type I membrane protein</topology>
    </subcellularLocation>
</comment>
<dbReference type="EC" id="4.6.1.2" evidence="4"/>
<dbReference type="InterPro" id="IPR001054">
    <property type="entry name" value="A/G_cyclase"/>
</dbReference>
<keyword evidence="8" id="KW-0547">Nucleotide-binding</keyword>
<evidence type="ECO:0000256" key="6">
    <source>
        <dbReference type="ARBA" id="ARBA00022692"/>
    </source>
</evidence>
<evidence type="ECO:0000256" key="8">
    <source>
        <dbReference type="ARBA" id="ARBA00022741"/>
    </source>
</evidence>
<keyword evidence="18" id="KW-1185">Reference proteome</keyword>
<name>A0AAV5VAG3_9BILA</name>
<dbReference type="GO" id="GO:0007168">
    <property type="term" value="P:receptor guanylyl cyclase signaling pathway"/>
    <property type="evidence" value="ECO:0007669"/>
    <property type="project" value="TreeGrafter"/>
</dbReference>
<dbReference type="Gene3D" id="6.10.250.780">
    <property type="match status" value="1"/>
</dbReference>
<dbReference type="Pfam" id="PF00211">
    <property type="entry name" value="Guanylate_cyc"/>
    <property type="match status" value="1"/>
</dbReference>
<dbReference type="Proteomes" id="UP001432322">
    <property type="component" value="Unassembled WGS sequence"/>
</dbReference>
<accession>A0AAV5VAG3</accession>
<evidence type="ECO:0000256" key="5">
    <source>
        <dbReference type="ARBA" id="ARBA00022475"/>
    </source>
</evidence>
<evidence type="ECO:0000256" key="1">
    <source>
        <dbReference type="ARBA" id="ARBA00001436"/>
    </source>
</evidence>
<dbReference type="InterPro" id="IPR018297">
    <property type="entry name" value="A/G_cyclase_CS"/>
</dbReference>
<evidence type="ECO:0000256" key="15">
    <source>
        <dbReference type="RuleBase" id="RU000405"/>
    </source>
</evidence>
<evidence type="ECO:0000259" key="16">
    <source>
        <dbReference type="PROSITE" id="PS50125"/>
    </source>
</evidence>
<keyword evidence="13 15" id="KW-0456">Lyase</keyword>
<evidence type="ECO:0000256" key="2">
    <source>
        <dbReference type="ARBA" id="ARBA00004236"/>
    </source>
</evidence>
<dbReference type="GO" id="GO:0004383">
    <property type="term" value="F:guanylate cyclase activity"/>
    <property type="evidence" value="ECO:0007669"/>
    <property type="project" value="UniProtKB-EC"/>
</dbReference>
<dbReference type="AlphaFoldDB" id="A0AAV5VAG3"/>
<proteinExistence type="inferred from homology"/>
<keyword evidence="10" id="KW-0472">Membrane</keyword>
<evidence type="ECO:0000256" key="9">
    <source>
        <dbReference type="ARBA" id="ARBA00022989"/>
    </source>
</evidence>
<evidence type="ECO:0000256" key="12">
    <source>
        <dbReference type="ARBA" id="ARBA00023180"/>
    </source>
</evidence>
<dbReference type="Pfam" id="PF07701">
    <property type="entry name" value="HNOBA"/>
    <property type="match status" value="1"/>
</dbReference>
<comment type="caution">
    <text evidence="17">The sequence shown here is derived from an EMBL/GenBank/DDBJ whole genome shotgun (WGS) entry which is preliminary data.</text>
</comment>
<dbReference type="PANTHER" id="PTHR11920">
    <property type="entry name" value="GUANYLYL CYCLASE"/>
    <property type="match status" value="1"/>
</dbReference>
<dbReference type="SUPFAM" id="SSF55073">
    <property type="entry name" value="Nucleotide cyclase"/>
    <property type="match status" value="1"/>
</dbReference>
<sequence>KEAPNEIRETIPILWSEDPMMRPTIGMIKKKLKPLISGQKKTVMDAMVAMVEEYTQRLERELSEKTQDLQREKSKSEQLLRMMLPESVADALKNGKNVNAESFESVTVFFSDCPGFTELSTTSKPMEIVTFLNDLYTLFDNIIEGFDVYKVETIADSYMCVSGLPIPNGQNHAGEIASLGLAMLEAVKSFKIRHRSDEPVRLRIGVNSGPCVAGVIGLKMPRYCLFGDTVNTASRMESTGTPLHINCSQTTKDILEKLGGFEIEERGMIEMKGKGQQMTYFVSGEDMAERESRIQKEKIKFPSLRYTLGSGEKR</sequence>
<comment type="catalytic activity">
    <reaction evidence="1">
        <text>GTP = 3',5'-cyclic GMP + diphosphate</text>
        <dbReference type="Rhea" id="RHEA:13665"/>
        <dbReference type="ChEBI" id="CHEBI:33019"/>
        <dbReference type="ChEBI" id="CHEBI:37565"/>
        <dbReference type="ChEBI" id="CHEBI:57746"/>
        <dbReference type="EC" id="4.6.1.2"/>
    </reaction>
</comment>
<dbReference type="CDD" id="cd07302">
    <property type="entry name" value="CHD"/>
    <property type="match status" value="1"/>
</dbReference>
<evidence type="ECO:0000256" key="3">
    <source>
        <dbReference type="ARBA" id="ARBA00004479"/>
    </source>
</evidence>
<dbReference type="InterPro" id="IPR029787">
    <property type="entry name" value="Nucleotide_cyclase"/>
</dbReference>
<gene>
    <name evidence="17" type="ORF">PFISCL1PPCAC_6171</name>
</gene>
<protein>
    <recommendedName>
        <fullName evidence="4">guanylate cyclase</fullName>
        <ecNumber evidence="4">4.6.1.2</ecNumber>
    </recommendedName>
</protein>
<dbReference type="GO" id="GO:0035556">
    <property type="term" value="P:intracellular signal transduction"/>
    <property type="evidence" value="ECO:0007669"/>
    <property type="project" value="InterPro"/>
</dbReference>
<evidence type="ECO:0000313" key="17">
    <source>
        <dbReference type="EMBL" id="GMT14874.1"/>
    </source>
</evidence>
<dbReference type="PANTHER" id="PTHR11920:SF436">
    <property type="entry name" value="RECEPTOR-TYPE GUANYLATE CYCLASE GCY-15-RELATED"/>
    <property type="match status" value="1"/>
</dbReference>
<feature type="non-terminal residue" evidence="17">
    <location>
        <position position="1"/>
    </location>
</feature>
<dbReference type="PROSITE" id="PS50125">
    <property type="entry name" value="GUANYLATE_CYCLASE_2"/>
    <property type="match status" value="1"/>
</dbReference>
<dbReference type="FunFam" id="3.30.70.1230:FF:000105">
    <property type="entry name" value="Receptor-type guanylate cyclase gcy-21"/>
    <property type="match status" value="1"/>
</dbReference>